<organism evidence="2 3">
    <name type="scientific">Zingiber officinale</name>
    <name type="common">Ginger</name>
    <name type="synonym">Amomum zingiber</name>
    <dbReference type="NCBI Taxonomy" id="94328"/>
    <lineage>
        <taxon>Eukaryota</taxon>
        <taxon>Viridiplantae</taxon>
        <taxon>Streptophyta</taxon>
        <taxon>Embryophyta</taxon>
        <taxon>Tracheophyta</taxon>
        <taxon>Spermatophyta</taxon>
        <taxon>Magnoliopsida</taxon>
        <taxon>Liliopsida</taxon>
        <taxon>Zingiberales</taxon>
        <taxon>Zingiberaceae</taxon>
        <taxon>Zingiber</taxon>
    </lineage>
</organism>
<dbReference type="PANTHER" id="PTHR33312">
    <property type="entry name" value="MEMBRANE-ASSOCIATED KINASE REGULATOR 4-RELATED"/>
    <property type="match status" value="1"/>
</dbReference>
<reference evidence="2 3" key="1">
    <citation type="submission" date="2020-08" db="EMBL/GenBank/DDBJ databases">
        <title>Plant Genome Project.</title>
        <authorList>
            <person name="Zhang R.-G."/>
        </authorList>
    </citation>
    <scope>NUCLEOTIDE SEQUENCE [LARGE SCALE GENOMIC DNA]</scope>
    <source>
        <tissue evidence="2">Rhizome</tissue>
    </source>
</reference>
<evidence type="ECO:0000313" key="2">
    <source>
        <dbReference type="EMBL" id="KAG6505603.1"/>
    </source>
</evidence>
<dbReference type="GO" id="GO:0019210">
    <property type="term" value="F:kinase inhibitor activity"/>
    <property type="evidence" value="ECO:0007669"/>
    <property type="project" value="InterPro"/>
</dbReference>
<feature type="region of interest" description="Disordered" evidence="1">
    <location>
        <begin position="1"/>
        <end position="25"/>
    </location>
</feature>
<feature type="region of interest" description="Disordered" evidence="1">
    <location>
        <begin position="187"/>
        <end position="265"/>
    </location>
</feature>
<evidence type="ECO:0000313" key="3">
    <source>
        <dbReference type="Proteomes" id="UP000734854"/>
    </source>
</evidence>
<evidence type="ECO:0000256" key="1">
    <source>
        <dbReference type="SAM" id="MobiDB-lite"/>
    </source>
</evidence>
<dbReference type="GO" id="GO:0005886">
    <property type="term" value="C:plasma membrane"/>
    <property type="evidence" value="ECO:0007669"/>
    <property type="project" value="InterPro"/>
</dbReference>
<dbReference type="InterPro" id="IPR039620">
    <property type="entry name" value="BKI1/MAKR1/3/4"/>
</dbReference>
<feature type="compositionally biased region" description="Low complexity" evidence="1">
    <location>
        <begin position="243"/>
        <end position="265"/>
    </location>
</feature>
<dbReference type="AlphaFoldDB" id="A0A8J5GRU7"/>
<name>A0A8J5GRU7_ZINOF</name>
<accession>A0A8J5GRU7</accession>
<dbReference type="Proteomes" id="UP000734854">
    <property type="component" value="Unassembled WGS sequence"/>
</dbReference>
<sequence length="477" mass="51611">MEIEDKVTSPPRPPHPLPPSAITSPSHDFSFTISFQTLSSPATLRGSAAKSPSASSGAFDLAPADDIFLHGHLLPLHLLSHPGSPPRDSDISLENFRFPLGHTDSDRNLNYFDPGKAGAKEESRATKPSSALAAFFGLGKLRRRNEKEGAEAAATTTTNRKRKGIDVIRLLRKYANLVELLFFSRTGERERERRRHEDDDLRRRPCSFSGHSNRNSKAEAAAQGEWRRRKKGQMSAPASMRTSPSNSGLLSASSMTVSSTSTSDSSTMEELQSAIQAAIAHCKNSIAVAAKQRAGETGLGGIKKKEGAIFVIWKDEGFRVNNAYKHCSPQCREEGGVQDFCAASPLAEEADADTGQLPSLSLVADAPPLFSSSRRCYRAAASYLCFFAATTMQRRHNHRRFFLATGEPPPSSLLLSHGRGLSPWTSIVVAYADVASSGPRRRVQRPSPPRPATLGVALSGNCRPQSPLAATAVLSRP</sequence>
<comment type="caution">
    <text evidence="2">The sequence shown here is derived from an EMBL/GenBank/DDBJ whole genome shotgun (WGS) entry which is preliminary data.</text>
</comment>
<dbReference type="EMBL" id="JACMSC010000010">
    <property type="protein sequence ID" value="KAG6505603.1"/>
    <property type="molecule type" value="Genomic_DNA"/>
</dbReference>
<keyword evidence="3" id="KW-1185">Reference proteome</keyword>
<feature type="compositionally biased region" description="Basic and acidic residues" evidence="1">
    <location>
        <begin position="187"/>
        <end position="203"/>
    </location>
</feature>
<protein>
    <submittedName>
        <fullName evidence="2">Uncharacterized protein</fullName>
    </submittedName>
</protein>
<feature type="region of interest" description="Disordered" evidence="1">
    <location>
        <begin position="438"/>
        <end position="458"/>
    </location>
</feature>
<proteinExistence type="predicted"/>
<feature type="compositionally biased region" description="Pro residues" evidence="1">
    <location>
        <begin position="10"/>
        <end position="19"/>
    </location>
</feature>
<gene>
    <name evidence="2" type="ORF">ZIOFF_037968</name>
</gene>
<dbReference type="PANTHER" id="PTHR33312:SF19">
    <property type="entry name" value="BRI1 KINASE INHIBITOR 1"/>
    <property type="match status" value="1"/>
</dbReference>